<evidence type="ECO:0000256" key="4">
    <source>
        <dbReference type="ARBA" id="ARBA00048741"/>
    </source>
</evidence>
<evidence type="ECO:0000256" key="1">
    <source>
        <dbReference type="ARBA" id="ARBA00005187"/>
    </source>
</evidence>
<feature type="region of interest" description="Disordered" evidence="5">
    <location>
        <begin position="255"/>
        <end position="277"/>
    </location>
</feature>
<keyword evidence="8" id="KW-1185">Reference proteome</keyword>
<dbReference type="PANTHER" id="PTHR43284">
    <property type="entry name" value="ASPARAGINE SYNTHETASE (GLUTAMINE-HYDROLYZING)"/>
    <property type="match status" value="1"/>
</dbReference>
<dbReference type="AlphaFoldDB" id="E3J328"/>
<keyword evidence="3" id="KW-0028">Amino-acid biosynthesis</keyword>
<evidence type="ECO:0000259" key="6">
    <source>
        <dbReference type="Pfam" id="PF00733"/>
    </source>
</evidence>
<dbReference type="GO" id="GO:0006529">
    <property type="term" value="P:asparagine biosynthetic process"/>
    <property type="evidence" value="ECO:0007669"/>
    <property type="project" value="UniProtKB-KW"/>
</dbReference>
<dbReference type="Gene3D" id="3.40.50.620">
    <property type="entry name" value="HUPs"/>
    <property type="match status" value="1"/>
</dbReference>
<dbReference type="InterPro" id="IPR029055">
    <property type="entry name" value="Ntn_hydrolases_N"/>
</dbReference>
<dbReference type="STRING" id="298654.FraEuI1c_4989"/>
<organism evidence="7 8">
    <name type="scientific">Pseudofrankia inefficax (strain DSM 45817 / CECT 9037 / DDB 130130 / EuI1c)</name>
    <name type="common">Frankia inefficax</name>
    <dbReference type="NCBI Taxonomy" id="298654"/>
    <lineage>
        <taxon>Bacteria</taxon>
        <taxon>Bacillati</taxon>
        <taxon>Actinomycetota</taxon>
        <taxon>Actinomycetes</taxon>
        <taxon>Frankiales</taxon>
        <taxon>Frankiaceae</taxon>
        <taxon>Pseudofrankia</taxon>
    </lineage>
</organism>
<proteinExistence type="predicted"/>
<dbReference type="RefSeq" id="WP_013426096.1">
    <property type="nucleotide sequence ID" value="NC_014666.1"/>
</dbReference>
<accession>E3J328</accession>
<name>E3J328_PSEI1</name>
<dbReference type="Pfam" id="PF00733">
    <property type="entry name" value="Asn_synthase"/>
    <property type="match status" value="1"/>
</dbReference>
<dbReference type="InterPro" id="IPR014729">
    <property type="entry name" value="Rossmann-like_a/b/a_fold"/>
</dbReference>
<dbReference type="PANTHER" id="PTHR43284:SF1">
    <property type="entry name" value="ASPARAGINE SYNTHETASE"/>
    <property type="match status" value="1"/>
</dbReference>
<dbReference type="Proteomes" id="UP000002484">
    <property type="component" value="Chromosome"/>
</dbReference>
<evidence type="ECO:0000256" key="3">
    <source>
        <dbReference type="ARBA" id="ARBA00022888"/>
    </source>
</evidence>
<dbReference type="HOGENOM" id="CLU_447426_0_0_11"/>
<sequence>MTFCAEFRLDGQPPTTALVERMLAASSTPIGGGVRAFVVGPLAVAAAAGPALGPGADVTRTAGGLLAVVDGWSPPVAGLAADPDGAALDPRRASGQLAAAWTRFGAFGLDRLLGDWAALVFEQRTGRLVLARSPRSMRTLVLRPGADRVLVATGLAQLRAAGPAFEVNQTVLAETLLHSPTTEHETLVRGVERVPAGHLVRIEARAGERPSRRAYSSLYALVPPLAAEPVETAAARVRPALWAAVADAARCGSANPGPDLASTQPGPELAASSTGPGRAGAGTGLVAVGLSGGVDSSAVTGIAARLAAAGGLGPDGSARLLPISMVFPGEPHDESRWIDAVEEHTGVPVLRVKPDAYDWDRWRAWTATTGELPPWANLALADAVRAAARREGVTVLLSGEGGDDWFRGGRGHWPDLLRAGRLATLRRQIGPVGGPRGLLAKARTARALAAAAASAHTAGPPSVVPPWIRPQWLRPLYLTDRLAVATAADTAAFASADHRRRWVPAAYRDATPLVDTARTFYASAGIDWRHPLHDRRVIEAALSTPGATMYRRDLTKPVLRAAAGDVLAPVVRDRAGRAHFLHALADAVDGAGGLRALLAGGPLAGAGWVDVDAATSCWDAAVAALRRGQRPPVPEHGLVALWPVVAADTWLAHSGVRL</sequence>
<evidence type="ECO:0000313" key="8">
    <source>
        <dbReference type="Proteomes" id="UP000002484"/>
    </source>
</evidence>
<gene>
    <name evidence="7" type="ordered locus">FraEuI1c_4989</name>
</gene>
<dbReference type="EC" id="6.3.5.4" evidence="2"/>
<comment type="catalytic activity">
    <reaction evidence="4">
        <text>L-aspartate + L-glutamine + ATP + H2O = L-asparagine + L-glutamate + AMP + diphosphate + H(+)</text>
        <dbReference type="Rhea" id="RHEA:12228"/>
        <dbReference type="ChEBI" id="CHEBI:15377"/>
        <dbReference type="ChEBI" id="CHEBI:15378"/>
        <dbReference type="ChEBI" id="CHEBI:29985"/>
        <dbReference type="ChEBI" id="CHEBI:29991"/>
        <dbReference type="ChEBI" id="CHEBI:30616"/>
        <dbReference type="ChEBI" id="CHEBI:33019"/>
        <dbReference type="ChEBI" id="CHEBI:58048"/>
        <dbReference type="ChEBI" id="CHEBI:58359"/>
        <dbReference type="ChEBI" id="CHEBI:456215"/>
        <dbReference type="EC" id="6.3.5.4"/>
    </reaction>
</comment>
<reference evidence="7 8" key="1">
    <citation type="submission" date="2010-10" db="EMBL/GenBank/DDBJ databases">
        <title>Complete sequence of Frankia sp. EuI1c.</title>
        <authorList>
            <consortium name="US DOE Joint Genome Institute"/>
            <person name="Lucas S."/>
            <person name="Copeland A."/>
            <person name="Lapidus A."/>
            <person name="Cheng J.-F."/>
            <person name="Bruce D."/>
            <person name="Goodwin L."/>
            <person name="Pitluck S."/>
            <person name="Chertkov O."/>
            <person name="Detter J.C."/>
            <person name="Han C."/>
            <person name="Tapia R."/>
            <person name="Land M."/>
            <person name="Hauser L."/>
            <person name="Jeffries C."/>
            <person name="Kyrpides N."/>
            <person name="Ivanova N."/>
            <person name="Mikhailova N."/>
            <person name="Beauchemin N."/>
            <person name="Sen A."/>
            <person name="Sur S.A."/>
            <person name="Gtari M."/>
            <person name="Wall L."/>
            <person name="Tisa L."/>
            <person name="Woyke T."/>
        </authorList>
    </citation>
    <scope>NUCLEOTIDE SEQUENCE [LARGE SCALE GENOMIC DNA]</scope>
    <source>
        <strain evidence="8">DSM 45817 / CECT 9037 / EuI1c</strain>
    </source>
</reference>
<dbReference type="InterPro" id="IPR051786">
    <property type="entry name" value="ASN_synthetase/amidase"/>
</dbReference>
<dbReference type="SUPFAM" id="SSF56235">
    <property type="entry name" value="N-terminal nucleophile aminohydrolases (Ntn hydrolases)"/>
    <property type="match status" value="1"/>
</dbReference>
<feature type="compositionally biased region" description="Polar residues" evidence="5">
    <location>
        <begin position="261"/>
        <end position="275"/>
    </location>
</feature>
<dbReference type="InterPro" id="IPR001962">
    <property type="entry name" value="Asn_synthase"/>
</dbReference>
<evidence type="ECO:0000256" key="2">
    <source>
        <dbReference type="ARBA" id="ARBA00012737"/>
    </source>
</evidence>
<dbReference type="Gene3D" id="3.60.20.10">
    <property type="entry name" value="Glutamine Phosphoribosylpyrophosphate, subunit 1, domain 1"/>
    <property type="match status" value="1"/>
</dbReference>
<protein>
    <recommendedName>
        <fullName evidence="2">asparagine synthase (glutamine-hydrolyzing)</fullName>
        <ecNumber evidence="2">6.3.5.4</ecNumber>
    </recommendedName>
</protein>
<dbReference type="eggNOG" id="COG0367">
    <property type="taxonomic scope" value="Bacteria"/>
</dbReference>
<dbReference type="EMBL" id="CP002299">
    <property type="protein sequence ID" value="ADP82978.1"/>
    <property type="molecule type" value="Genomic_DNA"/>
</dbReference>
<dbReference type="KEGG" id="fri:FraEuI1c_4989"/>
<feature type="domain" description="Asparagine synthetase" evidence="6">
    <location>
        <begin position="286"/>
        <end position="650"/>
    </location>
</feature>
<dbReference type="InParanoid" id="E3J328"/>
<comment type="pathway">
    <text evidence="1">Amino-acid biosynthesis; L-asparagine biosynthesis; L-asparagine from L-aspartate (L-Gln route): step 1/1.</text>
</comment>
<dbReference type="SUPFAM" id="SSF52402">
    <property type="entry name" value="Adenine nucleotide alpha hydrolases-like"/>
    <property type="match status" value="1"/>
</dbReference>
<dbReference type="GO" id="GO:0004066">
    <property type="term" value="F:asparagine synthase (glutamine-hydrolyzing) activity"/>
    <property type="evidence" value="ECO:0007669"/>
    <property type="project" value="UniProtKB-EC"/>
</dbReference>
<keyword evidence="3" id="KW-0061">Asparagine biosynthesis</keyword>
<evidence type="ECO:0000256" key="5">
    <source>
        <dbReference type="SAM" id="MobiDB-lite"/>
    </source>
</evidence>
<dbReference type="OrthoDB" id="9763290at2"/>
<evidence type="ECO:0000313" key="7">
    <source>
        <dbReference type="EMBL" id="ADP82978.1"/>
    </source>
</evidence>